<protein>
    <submittedName>
        <fullName evidence="2">Uncharacterized protein</fullName>
    </submittedName>
</protein>
<evidence type="ECO:0000313" key="2">
    <source>
        <dbReference type="EMBL" id="GFN77731.1"/>
    </source>
</evidence>
<comment type="caution">
    <text evidence="2">The sequence shown here is derived from an EMBL/GenBank/DDBJ whole genome shotgun (WGS) entry which is preliminary data.</text>
</comment>
<name>A0AAV3Y4S7_9GAST</name>
<accession>A0AAV3Y4S7</accession>
<dbReference type="AlphaFoldDB" id="A0AAV3Y4S7"/>
<keyword evidence="3" id="KW-1185">Reference proteome</keyword>
<dbReference type="EMBL" id="BLXT01000501">
    <property type="protein sequence ID" value="GFN77731.1"/>
    <property type="molecule type" value="Genomic_DNA"/>
</dbReference>
<feature type="compositionally biased region" description="Acidic residues" evidence="1">
    <location>
        <begin position="15"/>
        <end position="32"/>
    </location>
</feature>
<evidence type="ECO:0000313" key="3">
    <source>
        <dbReference type="Proteomes" id="UP000735302"/>
    </source>
</evidence>
<reference evidence="2 3" key="1">
    <citation type="journal article" date="2021" name="Elife">
        <title>Chloroplast acquisition without the gene transfer in kleptoplastic sea slugs, Plakobranchus ocellatus.</title>
        <authorList>
            <person name="Maeda T."/>
            <person name="Takahashi S."/>
            <person name="Yoshida T."/>
            <person name="Shimamura S."/>
            <person name="Takaki Y."/>
            <person name="Nagai Y."/>
            <person name="Toyoda A."/>
            <person name="Suzuki Y."/>
            <person name="Arimoto A."/>
            <person name="Ishii H."/>
            <person name="Satoh N."/>
            <person name="Nishiyama T."/>
            <person name="Hasebe M."/>
            <person name="Maruyama T."/>
            <person name="Minagawa J."/>
            <person name="Obokata J."/>
            <person name="Shigenobu S."/>
        </authorList>
    </citation>
    <scope>NUCLEOTIDE SEQUENCE [LARGE SCALE GENOMIC DNA]</scope>
</reference>
<gene>
    <name evidence="2" type="ORF">PoB_000423700</name>
</gene>
<feature type="compositionally biased region" description="Polar residues" evidence="1">
    <location>
        <begin position="1"/>
        <end position="11"/>
    </location>
</feature>
<organism evidence="2 3">
    <name type="scientific">Plakobranchus ocellatus</name>
    <dbReference type="NCBI Taxonomy" id="259542"/>
    <lineage>
        <taxon>Eukaryota</taxon>
        <taxon>Metazoa</taxon>
        <taxon>Spiralia</taxon>
        <taxon>Lophotrochozoa</taxon>
        <taxon>Mollusca</taxon>
        <taxon>Gastropoda</taxon>
        <taxon>Heterobranchia</taxon>
        <taxon>Euthyneura</taxon>
        <taxon>Panpulmonata</taxon>
        <taxon>Sacoglossa</taxon>
        <taxon>Placobranchoidea</taxon>
        <taxon>Plakobranchidae</taxon>
        <taxon>Plakobranchus</taxon>
    </lineage>
</organism>
<feature type="region of interest" description="Disordered" evidence="1">
    <location>
        <begin position="1"/>
        <end position="56"/>
    </location>
</feature>
<evidence type="ECO:0000256" key="1">
    <source>
        <dbReference type="SAM" id="MobiDB-lite"/>
    </source>
</evidence>
<dbReference type="Proteomes" id="UP000735302">
    <property type="component" value="Unassembled WGS sequence"/>
</dbReference>
<proteinExistence type="predicted"/>
<sequence length="86" mass="9151">METIYINSSNNNDDHSDDDDDDDGDDADETEDGDLKLPGSPSVQGAGGMALDHDRRVNADLTADSLSTVPLMPPLYTGRNNISLGN</sequence>